<dbReference type="InterPro" id="IPR015797">
    <property type="entry name" value="NUDIX_hydrolase-like_dom_sf"/>
</dbReference>
<dbReference type="InParanoid" id="A0A7J7DJ15"/>
<dbReference type="PROSITE" id="PS51462">
    <property type="entry name" value="NUDIX"/>
    <property type="match status" value="1"/>
</dbReference>
<dbReference type="Gene3D" id="2.20.25.100">
    <property type="entry name" value="Zn-binding ribosomal proteins"/>
    <property type="match status" value="1"/>
</dbReference>
<comment type="similarity">
    <text evidence="3">Belongs to the Nudix hydrolase family.</text>
</comment>
<dbReference type="InterPro" id="IPR047198">
    <property type="entry name" value="DDP-like_NUDIX"/>
</dbReference>
<name>A0A7J7DJ15_TRIWF</name>
<dbReference type="EMBL" id="JAAARO010000006">
    <property type="protein sequence ID" value="KAF5746360.1"/>
    <property type="molecule type" value="Genomic_DNA"/>
</dbReference>
<keyword evidence="8" id="KW-0460">Magnesium</keyword>
<keyword evidence="13" id="KW-1185">Reference proteome</keyword>
<dbReference type="AlphaFoldDB" id="A0A7J7DJ15"/>
<dbReference type="GO" id="GO:0005737">
    <property type="term" value="C:cytoplasm"/>
    <property type="evidence" value="ECO:0007669"/>
    <property type="project" value="TreeGrafter"/>
</dbReference>
<evidence type="ECO:0000256" key="6">
    <source>
        <dbReference type="ARBA" id="ARBA00022801"/>
    </source>
</evidence>
<dbReference type="FunFam" id="2.20.25.100:FF:000001">
    <property type="entry name" value="40S ribosomal protein S27"/>
    <property type="match status" value="1"/>
</dbReference>
<dbReference type="GO" id="GO:0003735">
    <property type="term" value="F:structural constituent of ribosome"/>
    <property type="evidence" value="ECO:0007669"/>
    <property type="project" value="InterPro"/>
</dbReference>
<keyword evidence="10" id="KW-0687">Ribonucleoprotein</keyword>
<evidence type="ECO:0000256" key="10">
    <source>
        <dbReference type="ARBA" id="ARBA00023274"/>
    </source>
</evidence>
<evidence type="ECO:0000313" key="13">
    <source>
        <dbReference type="Proteomes" id="UP000593562"/>
    </source>
</evidence>
<comment type="caution">
    <text evidence="12">The sequence shown here is derived from an EMBL/GenBank/DDBJ whole genome shotgun (WGS) entry which is preliminary data.</text>
</comment>
<dbReference type="InterPro" id="IPR000086">
    <property type="entry name" value="NUDIX_hydrolase_dom"/>
</dbReference>
<evidence type="ECO:0000256" key="5">
    <source>
        <dbReference type="ARBA" id="ARBA00022723"/>
    </source>
</evidence>
<evidence type="ECO:0000256" key="2">
    <source>
        <dbReference type="ARBA" id="ARBA00001947"/>
    </source>
</evidence>
<dbReference type="SUPFAM" id="SSF55811">
    <property type="entry name" value="Nudix"/>
    <property type="match status" value="1"/>
</dbReference>
<dbReference type="GO" id="GO:0005840">
    <property type="term" value="C:ribosome"/>
    <property type="evidence" value="ECO:0007669"/>
    <property type="project" value="UniProtKB-KW"/>
</dbReference>
<keyword evidence="9" id="KW-0689">Ribosomal protein</keyword>
<dbReference type="GO" id="GO:0016462">
    <property type="term" value="F:pyrophosphatase activity"/>
    <property type="evidence" value="ECO:0007669"/>
    <property type="project" value="InterPro"/>
</dbReference>
<dbReference type="GO" id="GO:0005634">
    <property type="term" value="C:nucleus"/>
    <property type="evidence" value="ECO:0007669"/>
    <property type="project" value="TreeGrafter"/>
</dbReference>
<dbReference type="GO" id="GO:1990904">
    <property type="term" value="C:ribonucleoprotein complex"/>
    <property type="evidence" value="ECO:0007669"/>
    <property type="project" value="UniProtKB-KW"/>
</dbReference>
<dbReference type="PANTHER" id="PTHR12629:SF71">
    <property type="entry name" value="HYDROLASE 13, MITOCHONDRIAL, PUTATIVE, EXPRESSED-RELATED"/>
    <property type="match status" value="1"/>
</dbReference>
<comment type="similarity">
    <text evidence="4">Belongs to the eukaryotic ribosomal protein eS27 family.</text>
</comment>
<dbReference type="InterPro" id="IPR000592">
    <property type="entry name" value="Ribosomal_eS27"/>
</dbReference>
<dbReference type="SUPFAM" id="SSF57829">
    <property type="entry name" value="Zn-binding ribosomal proteins"/>
    <property type="match status" value="1"/>
</dbReference>
<dbReference type="CDD" id="cd04666">
    <property type="entry name" value="NUDIX_DIPP2_like_Nudt4"/>
    <property type="match status" value="1"/>
</dbReference>
<evidence type="ECO:0000256" key="8">
    <source>
        <dbReference type="ARBA" id="ARBA00022842"/>
    </source>
</evidence>
<keyword evidence="7" id="KW-0862">Zinc</keyword>
<reference evidence="12 13" key="1">
    <citation type="journal article" date="2020" name="Nat. Commun.">
        <title>Genome of Tripterygium wilfordii and identification of cytochrome P450 involved in triptolide biosynthesis.</title>
        <authorList>
            <person name="Tu L."/>
            <person name="Su P."/>
            <person name="Zhang Z."/>
            <person name="Gao L."/>
            <person name="Wang J."/>
            <person name="Hu T."/>
            <person name="Zhou J."/>
            <person name="Zhang Y."/>
            <person name="Zhao Y."/>
            <person name="Liu Y."/>
            <person name="Song Y."/>
            <person name="Tong Y."/>
            <person name="Lu Y."/>
            <person name="Yang J."/>
            <person name="Xu C."/>
            <person name="Jia M."/>
            <person name="Peters R.J."/>
            <person name="Huang L."/>
            <person name="Gao W."/>
        </authorList>
    </citation>
    <scope>NUCLEOTIDE SEQUENCE [LARGE SCALE GENOMIC DNA]</scope>
    <source>
        <strain evidence="13">cv. XIE 37</strain>
        <tissue evidence="12">Leaf</tissue>
    </source>
</reference>
<evidence type="ECO:0000256" key="7">
    <source>
        <dbReference type="ARBA" id="ARBA00022833"/>
    </source>
</evidence>
<dbReference type="PROSITE" id="PS00893">
    <property type="entry name" value="NUDIX_BOX"/>
    <property type="match status" value="1"/>
</dbReference>
<dbReference type="InterPro" id="IPR011332">
    <property type="entry name" value="Ribosomal_zn-bd"/>
</dbReference>
<dbReference type="Gene3D" id="3.90.79.10">
    <property type="entry name" value="Nucleoside Triphosphate Pyrophosphohydrolase"/>
    <property type="match status" value="1"/>
</dbReference>
<keyword evidence="6" id="KW-0378">Hydrolase</keyword>
<dbReference type="GO" id="GO:0046872">
    <property type="term" value="F:metal ion binding"/>
    <property type="evidence" value="ECO:0007669"/>
    <property type="project" value="UniProtKB-KW"/>
</dbReference>
<evidence type="ECO:0000259" key="11">
    <source>
        <dbReference type="PROSITE" id="PS51462"/>
    </source>
</evidence>
<comment type="cofactor">
    <cofactor evidence="2">
        <name>Zn(2+)</name>
        <dbReference type="ChEBI" id="CHEBI:29105"/>
    </cofactor>
</comment>
<gene>
    <name evidence="12" type="ORF">HS088_TW06G00531</name>
</gene>
<comment type="cofactor">
    <cofactor evidence="1">
        <name>Mg(2+)</name>
        <dbReference type="ChEBI" id="CHEBI:18420"/>
    </cofactor>
</comment>
<dbReference type="Pfam" id="PF00293">
    <property type="entry name" value="NUDIX"/>
    <property type="match status" value="1"/>
</dbReference>
<evidence type="ECO:0000256" key="4">
    <source>
        <dbReference type="ARBA" id="ARBA00010919"/>
    </source>
</evidence>
<sequence length="352" mass="40061">MVLQNDIDLLNPPAELEKKKHKLKRLVQSPNSFFMDVKCQGCFNIIFKTEHVNVYRTTVFSHSQTVVVCGNCQTVLCQPTGGRARLTEGRSKGSRESVGEGDWEFCVAGDVNTNLMVDPGKRFDVKFAYLVSRGHLRHSELLQNGKTFLLTLRKSRNLMCIPYKIENNVEDQKCSPESRILVLMVSTPNRNDLVFPKGGWEEDETILEAACREALEEAGVKGILGEYPLGVWDFRSKSTQNSCSLEGGCRGYMFPLEVDEELDHWPEQATHNRIWLKPEEAFKLCRYDWMRDALRNFLIRLSKDGRVGAREELAERPVTPVPVTDQAVFDGNLVSTTLKRSPPQTVLCRLEY</sequence>
<dbReference type="Pfam" id="PF01667">
    <property type="entry name" value="Ribosomal_S27e"/>
    <property type="match status" value="1"/>
</dbReference>
<evidence type="ECO:0000256" key="3">
    <source>
        <dbReference type="ARBA" id="ARBA00005582"/>
    </source>
</evidence>
<keyword evidence="5" id="KW-0479">Metal-binding</keyword>
<dbReference type="InterPro" id="IPR023407">
    <property type="entry name" value="Ribosomal_eS27_Zn-bd_dom_sf"/>
</dbReference>
<organism evidence="12 13">
    <name type="scientific">Tripterygium wilfordii</name>
    <name type="common">Thunder God vine</name>
    <dbReference type="NCBI Taxonomy" id="458696"/>
    <lineage>
        <taxon>Eukaryota</taxon>
        <taxon>Viridiplantae</taxon>
        <taxon>Streptophyta</taxon>
        <taxon>Embryophyta</taxon>
        <taxon>Tracheophyta</taxon>
        <taxon>Spermatophyta</taxon>
        <taxon>Magnoliopsida</taxon>
        <taxon>eudicotyledons</taxon>
        <taxon>Gunneridae</taxon>
        <taxon>Pentapetalae</taxon>
        <taxon>rosids</taxon>
        <taxon>fabids</taxon>
        <taxon>Celastrales</taxon>
        <taxon>Celastraceae</taxon>
        <taxon>Tripterygium</taxon>
    </lineage>
</organism>
<dbReference type="Proteomes" id="UP000593562">
    <property type="component" value="Unassembled WGS sequence"/>
</dbReference>
<evidence type="ECO:0000256" key="1">
    <source>
        <dbReference type="ARBA" id="ARBA00001946"/>
    </source>
</evidence>
<proteinExistence type="inferred from homology"/>
<protein>
    <submittedName>
        <fullName evidence="12">MutT/nudix family protein</fullName>
    </submittedName>
</protein>
<dbReference type="GO" id="GO:0006412">
    <property type="term" value="P:translation"/>
    <property type="evidence" value="ECO:0007669"/>
    <property type="project" value="InterPro"/>
</dbReference>
<accession>A0A7J7DJ15</accession>
<dbReference type="PANTHER" id="PTHR12629">
    <property type="entry name" value="DIPHOSPHOINOSITOL POLYPHOSPHATE PHOSPHOHYDROLASE"/>
    <property type="match status" value="1"/>
</dbReference>
<feature type="domain" description="Nudix hydrolase" evidence="11">
    <location>
        <begin position="121"/>
        <end position="298"/>
    </location>
</feature>
<dbReference type="InterPro" id="IPR020084">
    <property type="entry name" value="NUDIX_hydrolase_CS"/>
</dbReference>
<evidence type="ECO:0000256" key="9">
    <source>
        <dbReference type="ARBA" id="ARBA00022980"/>
    </source>
</evidence>
<dbReference type="FunCoup" id="A0A7J7DJ15">
    <property type="interactions" value="1690"/>
</dbReference>
<evidence type="ECO:0000313" key="12">
    <source>
        <dbReference type="EMBL" id="KAF5746360.1"/>
    </source>
</evidence>